<feature type="compositionally biased region" description="Low complexity" evidence="1">
    <location>
        <begin position="47"/>
        <end position="56"/>
    </location>
</feature>
<evidence type="ECO:0000256" key="1">
    <source>
        <dbReference type="SAM" id="MobiDB-lite"/>
    </source>
</evidence>
<dbReference type="Proteomes" id="UP000091956">
    <property type="component" value="Unassembled WGS sequence"/>
</dbReference>
<keyword evidence="3" id="KW-1185">Reference proteome</keyword>
<dbReference type="SUPFAM" id="SSF53448">
    <property type="entry name" value="Nucleotide-diphospho-sugar transferases"/>
    <property type="match status" value="1"/>
</dbReference>
<dbReference type="GeneID" id="28836450"/>
<dbReference type="InterPro" id="IPR021047">
    <property type="entry name" value="Mannosyltransferase_CMT1"/>
</dbReference>
<name>A0A1B8GRG7_9PEZI</name>
<dbReference type="EMBL" id="KV460217">
    <property type="protein sequence ID" value="OBT98434.1"/>
    <property type="molecule type" value="Genomic_DNA"/>
</dbReference>
<evidence type="ECO:0008006" key="4">
    <source>
        <dbReference type="Google" id="ProtNLM"/>
    </source>
</evidence>
<dbReference type="Pfam" id="PF11735">
    <property type="entry name" value="CAP59_mtransfer"/>
    <property type="match status" value="1"/>
</dbReference>
<gene>
    <name evidence="2" type="ORF">VE01_03064</name>
</gene>
<dbReference type="AlphaFoldDB" id="A0A1B8GRG7"/>
<dbReference type="PANTHER" id="PTHR34144:SF5">
    <property type="entry name" value="ALPHA-1,3-MANNOSYLTRANSFERASE CMT1"/>
    <property type="match status" value="1"/>
</dbReference>
<accession>A0A1B8GRG7</accession>
<protein>
    <recommendedName>
        <fullName evidence="4">Alpha-1,3-mannosyltransferase CMT1</fullName>
    </recommendedName>
</protein>
<dbReference type="PANTHER" id="PTHR34144">
    <property type="entry name" value="CHROMOSOME 8, WHOLE GENOME SHOTGUN SEQUENCE"/>
    <property type="match status" value="1"/>
</dbReference>
<evidence type="ECO:0000313" key="3">
    <source>
        <dbReference type="Proteomes" id="UP000091956"/>
    </source>
</evidence>
<sequence length="449" mass="50385">MSRKLRVLVSTICLSFAVVSILISATYLSGSSSSREFVKSWAGKLSPSLNSPSSNSTAPQDASGKPDNGLVPVLREGNATLLEMAPAYIKSIMTPEDNTIPRMECPATEGKRYDYLKAKSEKPFFRAVRPKYFFAIDLHQCIDLLPRLISSAVEAMRFLGPENCALSIVEGRSTDGTFEILKLLRAEIETMGASYYFNSSDLNPTSGARIEILAQLRNLAVQPLMAQPEKYDASTTVIFLNDVAICKEDILELIHQRLHQSADMVCAMDWTYVGEHPTFYDVWIARDMAGDTFFSIPPDGNWDSAWNLFWNNTLARERFFEHKPFQVFACWNGATAFTAKPLLELAMGFRGPKQKECFQGEPEIFCKELWKAGYGKIAVVPSVNLEYSNERGKDIKALKGYASQWVAKDGDDPKDTASKIQWVKDPPKLVKCMPNYQEQTWVPWDQSLA</sequence>
<dbReference type="OrthoDB" id="262547at2759"/>
<feature type="region of interest" description="Disordered" evidence="1">
    <location>
        <begin position="47"/>
        <end position="69"/>
    </location>
</feature>
<reference evidence="2 3" key="1">
    <citation type="submission" date="2016-03" db="EMBL/GenBank/DDBJ databases">
        <title>Comparative genomics of Pseudogymnoascus destructans, the fungus causing white-nose syndrome of bats.</title>
        <authorList>
            <person name="Palmer J.M."/>
            <person name="Drees K.P."/>
            <person name="Foster J.T."/>
            <person name="Lindner D.L."/>
        </authorList>
    </citation>
    <scope>NUCLEOTIDE SEQUENCE [LARGE SCALE GENOMIC DNA]</scope>
    <source>
        <strain evidence="2 3">UAMH 10579</strain>
    </source>
</reference>
<proteinExistence type="predicted"/>
<reference evidence="3" key="2">
    <citation type="journal article" date="2018" name="Nat. Commun.">
        <title>Extreme sensitivity to ultraviolet light in the fungal pathogen causing white-nose syndrome of bats.</title>
        <authorList>
            <person name="Palmer J.M."/>
            <person name="Drees K.P."/>
            <person name="Foster J.T."/>
            <person name="Lindner D.L."/>
        </authorList>
    </citation>
    <scope>NUCLEOTIDE SEQUENCE [LARGE SCALE GENOMIC DNA]</scope>
    <source>
        <strain evidence="3">UAMH 10579</strain>
    </source>
</reference>
<organism evidence="2 3">
    <name type="scientific">Pseudogymnoascus verrucosus</name>
    <dbReference type="NCBI Taxonomy" id="342668"/>
    <lineage>
        <taxon>Eukaryota</taxon>
        <taxon>Fungi</taxon>
        <taxon>Dikarya</taxon>
        <taxon>Ascomycota</taxon>
        <taxon>Pezizomycotina</taxon>
        <taxon>Leotiomycetes</taxon>
        <taxon>Thelebolales</taxon>
        <taxon>Thelebolaceae</taxon>
        <taxon>Pseudogymnoascus</taxon>
    </lineage>
</organism>
<dbReference type="RefSeq" id="XP_018132167.1">
    <property type="nucleotide sequence ID" value="XM_018272562.2"/>
</dbReference>
<dbReference type="InterPro" id="IPR029044">
    <property type="entry name" value="Nucleotide-diphossugar_trans"/>
</dbReference>
<evidence type="ECO:0000313" key="2">
    <source>
        <dbReference type="EMBL" id="OBT98434.1"/>
    </source>
</evidence>